<comment type="subcellular location">
    <subcellularLocation>
        <location evidence="1">Nucleus</location>
    </subcellularLocation>
</comment>
<dbReference type="Gene3D" id="6.10.250.1490">
    <property type="match status" value="1"/>
</dbReference>
<keyword evidence="8" id="KW-0227">DNA damage</keyword>
<dbReference type="GO" id="GO:0046872">
    <property type="term" value="F:metal ion binding"/>
    <property type="evidence" value="ECO:0007669"/>
    <property type="project" value="UniProtKB-KW"/>
</dbReference>
<dbReference type="PANTHER" id="PTHR45990">
    <property type="entry name" value="DNA REPAIR PROTEIN REV1"/>
    <property type="match status" value="1"/>
</dbReference>
<dbReference type="CDD" id="cd17719">
    <property type="entry name" value="BRCT_Rev1"/>
    <property type="match status" value="1"/>
</dbReference>
<dbReference type="AlphaFoldDB" id="A0A0N5A2A6"/>
<evidence type="ECO:0000256" key="6">
    <source>
        <dbReference type="ARBA" id="ARBA00022695"/>
    </source>
</evidence>
<evidence type="ECO:0000259" key="15">
    <source>
        <dbReference type="PROSITE" id="PS50173"/>
    </source>
</evidence>
<dbReference type="Gene3D" id="3.30.70.270">
    <property type="match status" value="1"/>
</dbReference>
<dbReference type="GO" id="GO:0005634">
    <property type="term" value="C:nucleus"/>
    <property type="evidence" value="ECO:0007669"/>
    <property type="project" value="UniProtKB-SubCell"/>
</dbReference>
<evidence type="ECO:0000313" key="16">
    <source>
        <dbReference type="Proteomes" id="UP000038045"/>
    </source>
</evidence>
<feature type="domain" description="UmuC" evidence="15">
    <location>
        <begin position="218"/>
        <end position="405"/>
    </location>
</feature>
<dbReference type="WBParaSite" id="PTRK_0001575400.1">
    <property type="protein sequence ID" value="PTRK_0001575400.1"/>
    <property type="gene ID" value="PTRK_0001575400"/>
</dbReference>
<dbReference type="SUPFAM" id="SSF56672">
    <property type="entry name" value="DNA/RNA polymerases"/>
    <property type="match status" value="1"/>
</dbReference>
<dbReference type="PANTHER" id="PTHR45990:SF1">
    <property type="entry name" value="DNA REPAIR PROTEIN REV1"/>
    <property type="match status" value="1"/>
</dbReference>
<dbReference type="Pfam" id="PF00817">
    <property type="entry name" value="IMS"/>
    <property type="match status" value="1"/>
</dbReference>
<dbReference type="Pfam" id="PF21999">
    <property type="entry name" value="IMS_HHH_1"/>
    <property type="match status" value="1"/>
</dbReference>
<evidence type="ECO:0000256" key="1">
    <source>
        <dbReference type="ARBA" id="ARBA00004123"/>
    </source>
</evidence>
<dbReference type="Gene3D" id="1.10.150.20">
    <property type="entry name" value="5' to 3' exonuclease, C-terminal subdomain"/>
    <property type="match status" value="1"/>
</dbReference>
<reference evidence="17" key="1">
    <citation type="submission" date="2017-02" db="UniProtKB">
        <authorList>
            <consortium name="WormBaseParasite"/>
        </authorList>
    </citation>
    <scope>IDENTIFICATION</scope>
</reference>
<evidence type="ECO:0000313" key="17">
    <source>
        <dbReference type="WBParaSite" id="PTRK_0001575400.1"/>
    </source>
</evidence>
<dbReference type="InterPro" id="IPR001357">
    <property type="entry name" value="BRCT_dom"/>
</dbReference>
<dbReference type="Pfam" id="PF16589">
    <property type="entry name" value="BRCT_2"/>
    <property type="match status" value="1"/>
</dbReference>
<dbReference type="GO" id="GO:0006281">
    <property type="term" value="P:DNA repair"/>
    <property type="evidence" value="ECO:0007669"/>
    <property type="project" value="UniProtKB-KW"/>
</dbReference>
<dbReference type="InterPro" id="IPR043502">
    <property type="entry name" value="DNA/RNA_pol_sf"/>
</dbReference>
<dbReference type="InterPro" id="IPR053848">
    <property type="entry name" value="IMS_HHH_1"/>
</dbReference>
<keyword evidence="16" id="KW-1185">Reference proteome</keyword>
<dbReference type="Gene3D" id="3.40.1170.60">
    <property type="match status" value="1"/>
</dbReference>
<dbReference type="InterPro" id="IPR001126">
    <property type="entry name" value="UmuC"/>
</dbReference>
<dbReference type="PROSITE" id="PS50172">
    <property type="entry name" value="BRCT"/>
    <property type="match status" value="1"/>
</dbReference>
<evidence type="ECO:0000256" key="11">
    <source>
        <dbReference type="ARBA" id="ARBA00023204"/>
    </source>
</evidence>
<dbReference type="SUPFAM" id="SSF52113">
    <property type="entry name" value="BRCT domain"/>
    <property type="match status" value="1"/>
</dbReference>
<evidence type="ECO:0000256" key="2">
    <source>
        <dbReference type="ARBA" id="ARBA00010945"/>
    </source>
</evidence>
<evidence type="ECO:0000256" key="3">
    <source>
        <dbReference type="ARBA" id="ARBA00020399"/>
    </source>
</evidence>
<proteinExistence type="inferred from homology"/>
<dbReference type="GO" id="GO:0070987">
    <property type="term" value="P:error-free translesion synthesis"/>
    <property type="evidence" value="ECO:0007669"/>
    <property type="project" value="TreeGrafter"/>
</dbReference>
<dbReference type="SUPFAM" id="SSF100879">
    <property type="entry name" value="Lesion bypass DNA polymerase (Y-family), little finger domain"/>
    <property type="match status" value="1"/>
</dbReference>
<evidence type="ECO:0000256" key="10">
    <source>
        <dbReference type="ARBA" id="ARBA00023125"/>
    </source>
</evidence>
<feature type="domain" description="BRCT" evidence="14">
    <location>
        <begin position="56"/>
        <end position="144"/>
    </location>
</feature>
<dbReference type="InterPro" id="IPR036420">
    <property type="entry name" value="BRCT_dom_sf"/>
</dbReference>
<sequence>MSLNGTIVIDDSDEDEDPVKNSKGKPTIRDQWVNYMGEKIQKLNKQNQELEYGQKVESQLFKGLSISINGYTDPPFLELKEMFVKNGGEFHNYYLHGKTTYVIATNIAMNKIKQLRKNEYYVHPNWIVDSIYRKQLQQVNEYFIIKDQKEKYVDARNPHFIEKYYGRSRLHLISTMAQEAKQWVREQQEKEYEHEFSLRYLLDKISNDDVFTAPAKVVCHIDMDCFFVSVGLISRPELRGKPVAVTHSRTENHLNNGYAEIASCSYEARKLGLTNGMLVRDAAIVCKQLIKIPYQFEEYKRVSRIFYETVAAFTLNMQAISCDEMYVDFTELCETLKIVDVEEMIRIIRKTINEKTQCTCSIGVGSNMLLARLATRNAKPNGQFIVNDIPKFMSDIRVADLPGVGNKIIQRIGQIVGRISTCNYLLRERKSTFIKAIGVANGEKLYNHIRGIDNRNVLDVSERKSVSCDINYGIRFTTKQDMLDFLNQLSNELEKKLTALTKNSRHVALKLMIRDPTAPVETTKYLGHGLCTTVSKGIVCDRPISTGREIYNKLVKCFEFLNPTICDVRGVAAHLTNLSGGKKKADITIEDYFRTMKENANKKDVPVVMKTPEKSKGPIELIVISDSPEVIVIDDTLEERKKEETPLGMIELRKTERRVFSKEFFTEKITGEQEQILRKVFKTYVGTGLFDKLKIRHKELLERTKNKDNWKPFVRSLKRSLNEFAIRRYGAIVLR</sequence>
<evidence type="ECO:0000256" key="9">
    <source>
        <dbReference type="ARBA" id="ARBA00022842"/>
    </source>
</evidence>
<dbReference type="GO" id="GO:0042276">
    <property type="term" value="P:error-prone translesion synthesis"/>
    <property type="evidence" value="ECO:0007669"/>
    <property type="project" value="TreeGrafter"/>
</dbReference>
<dbReference type="FunFam" id="3.30.1490.100:FF:000001">
    <property type="entry name" value="DNA repair protein REV1"/>
    <property type="match status" value="1"/>
</dbReference>
<evidence type="ECO:0000256" key="12">
    <source>
        <dbReference type="ARBA" id="ARBA00023242"/>
    </source>
</evidence>
<dbReference type="Gene3D" id="3.30.1490.100">
    <property type="entry name" value="DNA polymerase, Y-family, little finger domain"/>
    <property type="match status" value="1"/>
</dbReference>
<dbReference type="STRING" id="131310.A0A0N5A2A6"/>
<keyword evidence="11" id="KW-0234">DNA repair</keyword>
<comment type="similarity">
    <text evidence="2">Belongs to the DNA polymerase type-Y family.</text>
</comment>
<keyword evidence="9" id="KW-0460">Magnesium</keyword>
<dbReference type="GO" id="GO:0003684">
    <property type="term" value="F:damaged DNA binding"/>
    <property type="evidence" value="ECO:0007669"/>
    <property type="project" value="InterPro"/>
</dbReference>
<evidence type="ECO:0000259" key="14">
    <source>
        <dbReference type="PROSITE" id="PS50172"/>
    </source>
</evidence>
<evidence type="ECO:0000256" key="8">
    <source>
        <dbReference type="ARBA" id="ARBA00022763"/>
    </source>
</evidence>
<dbReference type="InterPro" id="IPR017961">
    <property type="entry name" value="DNA_pol_Y-fam_little_finger"/>
</dbReference>
<dbReference type="GO" id="GO:0003887">
    <property type="term" value="F:DNA-directed DNA polymerase activity"/>
    <property type="evidence" value="ECO:0007669"/>
    <property type="project" value="InterPro"/>
</dbReference>
<dbReference type="SMART" id="SM00292">
    <property type="entry name" value="BRCT"/>
    <property type="match status" value="1"/>
</dbReference>
<dbReference type="InterPro" id="IPR043128">
    <property type="entry name" value="Rev_trsase/Diguanyl_cyclase"/>
</dbReference>
<dbReference type="Pfam" id="PF11799">
    <property type="entry name" value="IMS_C"/>
    <property type="match status" value="1"/>
</dbReference>
<dbReference type="InterPro" id="IPR036775">
    <property type="entry name" value="DNA_pol_Y-fam_lit_finger_sf"/>
</dbReference>
<protein>
    <recommendedName>
        <fullName evidence="3">DNA repair protein REV1</fullName>
    </recommendedName>
</protein>
<name>A0A0N5A2A6_PARTI</name>
<feature type="region of interest" description="Disordered" evidence="13">
    <location>
        <begin position="1"/>
        <end position="26"/>
    </location>
</feature>
<evidence type="ECO:0000256" key="7">
    <source>
        <dbReference type="ARBA" id="ARBA00022723"/>
    </source>
</evidence>
<keyword evidence="4" id="KW-0237">DNA synthesis</keyword>
<keyword evidence="10" id="KW-0238">DNA-binding</keyword>
<accession>A0A0N5A2A6</accession>
<keyword evidence="5" id="KW-0808">Transferase</keyword>
<keyword evidence="7" id="KW-0479">Metal-binding</keyword>
<keyword evidence="6" id="KW-0548">Nucleotidyltransferase</keyword>
<evidence type="ECO:0000256" key="4">
    <source>
        <dbReference type="ARBA" id="ARBA00022634"/>
    </source>
</evidence>
<evidence type="ECO:0000256" key="13">
    <source>
        <dbReference type="SAM" id="MobiDB-lite"/>
    </source>
</evidence>
<organism evidence="16 17">
    <name type="scientific">Parastrongyloides trichosuri</name>
    <name type="common">Possum-specific nematode worm</name>
    <dbReference type="NCBI Taxonomy" id="131310"/>
    <lineage>
        <taxon>Eukaryota</taxon>
        <taxon>Metazoa</taxon>
        <taxon>Ecdysozoa</taxon>
        <taxon>Nematoda</taxon>
        <taxon>Chromadorea</taxon>
        <taxon>Rhabditida</taxon>
        <taxon>Tylenchina</taxon>
        <taxon>Panagrolaimomorpha</taxon>
        <taxon>Strongyloidoidea</taxon>
        <taxon>Strongyloididae</taxon>
        <taxon>Parastrongyloides</taxon>
    </lineage>
</organism>
<dbReference type="PROSITE" id="PS50173">
    <property type="entry name" value="UMUC"/>
    <property type="match status" value="1"/>
</dbReference>
<evidence type="ECO:0000256" key="5">
    <source>
        <dbReference type="ARBA" id="ARBA00022679"/>
    </source>
</evidence>
<keyword evidence="12" id="KW-0539">Nucleus</keyword>
<dbReference type="Proteomes" id="UP000038045">
    <property type="component" value="Unplaced"/>
</dbReference>
<dbReference type="Gene3D" id="3.40.50.10190">
    <property type="entry name" value="BRCT domain"/>
    <property type="match status" value="1"/>
</dbReference>
<dbReference type="GO" id="GO:0017125">
    <property type="term" value="F:deoxycytidyl transferase activity"/>
    <property type="evidence" value="ECO:0007669"/>
    <property type="project" value="TreeGrafter"/>
</dbReference>